<sequence length="329" mass="37998">MTKLLVHPQVKSTARDVFLYLLLISMLIVSIVSFLTVVFQYVNVQFPDTLDYYWREGALMAMRGGISALVIAWPVVLFMSKFIAKDLKSDKEKQFIWIRKWLLHLMLFVGAITIIIDLITLINTFLGGEVTTRFILKVLAVLVVAIPVFSYYLWELRRDPLEKTRIPLMTAIVSSLVILGSIVASFFVIGSPAQQRNVRMDLQRVNDLQTIQSSLINYWQNKDVLPENLSLLEDDLSGYRSPMDPETKQSYEYRMIGELSFELCATFETQFDSTSETHSIPVYYEFGYGDSSFDIWSHDAEHTCFERTIDPDRFKQEEPDVSMLNTRSF</sequence>
<name>A0A0G0QTX0_9BACT</name>
<dbReference type="AlphaFoldDB" id="A0A0G0QTX0"/>
<evidence type="ECO:0000313" key="3">
    <source>
        <dbReference type="EMBL" id="KKR05077.1"/>
    </source>
</evidence>
<reference evidence="3 4" key="1">
    <citation type="journal article" date="2015" name="Nature">
        <title>rRNA introns, odd ribosomes, and small enigmatic genomes across a large radiation of phyla.</title>
        <authorList>
            <person name="Brown C.T."/>
            <person name="Hug L.A."/>
            <person name="Thomas B.C."/>
            <person name="Sharon I."/>
            <person name="Castelle C.J."/>
            <person name="Singh A."/>
            <person name="Wilkins M.J."/>
            <person name="Williams K.H."/>
            <person name="Banfield J.F."/>
        </authorList>
    </citation>
    <scope>NUCLEOTIDE SEQUENCE [LARGE SCALE GENOMIC DNA]</scope>
</reference>
<feature type="domain" description="DUF5671" evidence="2">
    <location>
        <begin position="16"/>
        <end position="137"/>
    </location>
</feature>
<dbReference type="InterPro" id="IPR043728">
    <property type="entry name" value="DUF5671"/>
</dbReference>
<evidence type="ECO:0000259" key="2">
    <source>
        <dbReference type="Pfam" id="PF18920"/>
    </source>
</evidence>
<feature type="transmembrane region" description="Helical" evidence="1">
    <location>
        <begin position="134"/>
        <end position="154"/>
    </location>
</feature>
<gene>
    <name evidence="3" type="ORF">UT30_C0001G0036</name>
</gene>
<feature type="transmembrane region" description="Helical" evidence="1">
    <location>
        <begin position="61"/>
        <end position="80"/>
    </location>
</feature>
<dbReference type="Proteomes" id="UP000033935">
    <property type="component" value="Unassembled WGS sequence"/>
</dbReference>
<keyword evidence="1" id="KW-0812">Transmembrane</keyword>
<feature type="transmembrane region" description="Helical" evidence="1">
    <location>
        <begin position="17"/>
        <end position="41"/>
    </location>
</feature>
<evidence type="ECO:0000313" key="4">
    <source>
        <dbReference type="Proteomes" id="UP000033935"/>
    </source>
</evidence>
<organism evidence="3 4">
    <name type="scientific">Candidatus Uhrbacteria bacterium GW2011_GWF2_39_13</name>
    <dbReference type="NCBI Taxonomy" id="1618995"/>
    <lineage>
        <taxon>Bacteria</taxon>
        <taxon>Candidatus Uhriibacteriota</taxon>
    </lineage>
</organism>
<keyword evidence="1" id="KW-0472">Membrane</keyword>
<feature type="transmembrane region" description="Helical" evidence="1">
    <location>
        <begin position="101"/>
        <end position="122"/>
    </location>
</feature>
<comment type="caution">
    <text evidence="3">The sequence shown here is derived from an EMBL/GenBank/DDBJ whole genome shotgun (WGS) entry which is preliminary data.</text>
</comment>
<accession>A0A0G0QTX0</accession>
<proteinExistence type="predicted"/>
<keyword evidence="1" id="KW-1133">Transmembrane helix</keyword>
<evidence type="ECO:0000256" key="1">
    <source>
        <dbReference type="SAM" id="Phobius"/>
    </source>
</evidence>
<protein>
    <recommendedName>
        <fullName evidence="2">DUF5671 domain-containing protein</fullName>
    </recommendedName>
</protein>
<dbReference type="EMBL" id="LBWG01000001">
    <property type="protein sequence ID" value="KKR05077.1"/>
    <property type="molecule type" value="Genomic_DNA"/>
</dbReference>
<dbReference type="Pfam" id="PF18920">
    <property type="entry name" value="DUF5671"/>
    <property type="match status" value="1"/>
</dbReference>
<feature type="transmembrane region" description="Helical" evidence="1">
    <location>
        <begin position="166"/>
        <end position="189"/>
    </location>
</feature>